<reference evidence="1" key="1">
    <citation type="submission" date="2021-02" db="EMBL/GenBank/DDBJ databases">
        <authorList>
            <person name="Nowell W R."/>
        </authorList>
    </citation>
    <scope>NUCLEOTIDE SEQUENCE</scope>
</reference>
<evidence type="ECO:0000313" key="2">
    <source>
        <dbReference type="Proteomes" id="UP000663836"/>
    </source>
</evidence>
<protein>
    <submittedName>
        <fullName evidence="1">Uncharacterized protein</fullName>
    </submittedName>
</protein>
<dbReference type="EMBL" id="CAJOBD010038769">
    <property type="protein sequence ID" value="CAF4311428.1"/>
    <property type="molecule type" value="Genomic_DNA"/>
</dbReference>
<comment type="caution">
    <text evidence="1">The sequence shown here is derived from an EMBL/GenBank/DDBJ whole genome shotgun (WGS) entry which is preliminary data.</text>
</comment>
<dbReference type="AlphaFoldDB" id="A0A820IHY6"/>
<organism evidence="1 2">
    <name type="scientific">Rotaria sordida</name>
    <dbReference type="NCBI Taxonomy" id="392033"/>
    <lineage>
        <taxon>Eukaryota</taxon>
        <taxon>Metazoa</taxon>
        <taxon>Spiralia</taxon>
        <taxon>Gnathifera</taxon>
        <taxon>Rotifera</taxon>
        <taxon>Eurotatoria</taxon>
        <taxon>Bdelloidea</taxon>
        <taxon>Philodinida</taxon>
        <taxon>Philodinidae</taxon>
        <taxon>Rotaria</taxon>
    </lineage>
</organism>
<proteinExistence type="predicted"/>
<name>A0A820IHY6_9BILA</name>
<accession>A0A820IHY6</accession>
<dbReference type="Proteomes" id="UP000663836">
    <property type="component" value="Unassembled WGS sequence"/>
</dbReference>
<sequence>MNEVYSIGDFIYIKRLGLNHILAP</sequence>
<evidence type="ECO:0000313" key="1">
    <source>
        <dbReference type="EMBL" id="CAF4311428.1"/>
    </source>
</evidence>
<gene>
    <name evidence="1" type="ORF">JBS370_LOCUS40728</name>
</gene>
<feature type="non-terminal residue" evidence="1">
    <location>
        <position position="24"/>
    </location>
</feature>